<keyword evidence="5 11" id="KW-0812">Transmembrane</keyword>
<evidence type="ECO:0000313" key="14">
    <source>
        <dbReference type="Proteomes" id="UP000009101"/>
    </source>
</evidence>
<evidence type="ECO:0000256" key="7">
    <source>
        <dbReference type="ARBA" id="ARBA00022833"/>
    </source>
</evidence>
<dbReference type="CDD" id="cd06163">
    <property type="entry name" value="S2P-M50_PDZ_RseP-like"/>
    <property type="match status" value="1"/>
</dbReference>
<evidence type="ECO:0000259" key="12">
    <source>
        <dbReference type="SMART" id="SM00228"/>
    </source>
</evidence>
<evidence type="ECO:0000256" key="8">
    <source>
        <dbReference type="ARBA" id="ARBA00022989"/>
    </source>
</evidence>
<dbReference type="GO" id="GO:0004222">
    <property type="term" value="F:metalloendopeptidase activity"/>
    <property type="evidence" value="ECO:0007669"/>
    <property type="project" value="InterPro"/>
</dbReference>
<dbReference type="Gene3D" id="2.30.42.10">
    <property type="match status" value="1"/>
</dbReference>
<feature type="transmembrane region" description="Helical" evidence="11">
    <location>
        <begin position="18"/>
        <end position="35"/>
    </location>
</feature>
<protein>
    <submittedName>
        <fullName evidence="13">Putative enzyme</fullName>
        <ecNumber evidence="13">3.4.24.-</ecNumber>
    </submittedName>
</protein>
<dbReference type="EMBL" id="FN645454">
    <property type="protein sequence ID" value="CBI76557.1"/>
    <property type="molecule type" value="Genomic_DNA"/>
</dbReference>
<dbReference type="GO" id="GO:0006508">
    <property type="term" value="P:proteolysis"/>
    <property type="evidence" value="ECO:0007669"/>
    <property type="project" value="UniProtKB-KW"/>
</dbReference>
<dbReference type="SUPFAM" id="SSF50156">
    <property type="entry name" value="PDZ domain-like"/>
    <property type="match status" value="1"/>
</dbReference>
<comment type="similarity">
    <text evidence="3">Belongs to the peptidase M50B family.</text>
</comment>
<dbReference type="CDD" id="cd23081">
    <property type="entry name" value="cpPDZ_EcRseP-like"/>
    <property type="match status" value="1"/>
</dbReference>
<keyword evidence="10 11" id="KW-0472">Membrane</keyword>
<reference evidence="13 14" key="2">
    <citation type="journal article" date="2011" name="PLoS Genet.">
        <title>Parallel evolution of a type IV secretion system in radiating lineages of the host-restricted bacterial pathogen Bartonella.</title>
        <authorList>
            <person name="Engel P."/>
            <person name="Salzburger W."/>
            <person name="Liesch M."/>
            <person name="Chang C.C."/>
            <person name="Maruyama S."/>
            <person name="Lanz C."/>
            <person name="Calteau A."/>
            <person name="Lajus A."/>
            <person name="Medigue C."/>
            <person name="Schuster S.C."/>
            <person name="Dehio C."/>
        </authorList>
    </citation>
    <scope>NUCLEOTIDE SEQUENCE [LARGE SCALE GENOMIC DNA]</scope>
    <source>
        <strain evidence="14">CIP 104772 / 73</strain>
    </source>
</reference>
<dbReference type="Pfam" id="PF17820">
    <property type="entry name" value="PDZ_6"/>
    <property type="match status" value="1"/>
</dbReference>
<dbReference type="EC" id="3.4.24.-" evidence="13"/>
<evidence type="ECO:0000256" key="11">
    <source>
        <dbReference type="SAM" id="Phobius"/>
    </source>
</evidence>
<dbReference type="InterPro" id="IPR036034">
    <property type="entry name" value="PDZ_sf"/>
</dbReference>
<evidence type="ECO:0000256" key="4">
    <source>
        <dbReference type="ARBA" id="ARBA00022670"/>
    </source>
</evidence>
<feature type="domain" description="PDZ" evidence="12">
    <location>
        <begin position="135"/>
        <end position="204"/>
    </location>
</feature>
<comment type="cofactor">
    <cofactor evidence="1">
        <name>Zn(2+)</name>
        <dbReference type="ChEBI" id="CHEBI:29105"/>
    </cofactor>
</comment>
<keyword evidence="6 13" id="KW-0378">Hydrolase</keyword>
<keyword evidence="7" id="KW-0862">Zinc</keyword>
<dbReference type="InterPro" id="IPR001478">
    <property type="entry name" value="PDZ"/>
</dbReference>
<dbReference type="KEGG" id="bcd:BARCL_0876"/>
<keyword evidence="9" id="KW-0482">Metalloprotease</keyword>
<evidence type="ECO:0000256" key="5">
    <source>
        <dbReference type="ARBA" id="ARBA00022692"/>
    </source>
</evidence>
<dbReference type="PANTHER" id="PTHR42837:SF2">
    <property type="entry name" value="MEMBRANE METALLOPROTEASE ARASP2, CHLOROPLASTIC-RELATED"/>
    <property type="match status" value="1"/>
</dbReference>
<feature type="transmembrane region" description="Helical" evidence="11">
    <location>
        <begin position="116"/>
        <end position="141"/>
    </location>
</feature>
<name>E6YI69_BARC7</name>
<dbReference type="PANTHER" id="PTHR42837">
    <property type="entry name" value="REGULATOR OF SIGMA-E PROTEASE RSEP"/>
    <property type="match status" value="1"/>
</dbReference>
<evidence type="ECO:0000256" key="9">
    <source>
        <dbReference type="ARBA" id="ARBA00023049"/>
    </source>
</evidence>
<comment type="subcellular location">
    <subcellularLocation>
        <location evidence="2">Membrane</location>
        <topology evidence="2">Multi-pass membrane protein</topology>
    </subcellularLocation>
</comment>
<dbReference type="Pfam" id="PF02163">
    <property type="entry name" value="Peptidase_M50"/>
    <property type="match status" value="1"/>
</dbReference>
<dbReference type="InterPro" id="IPR004387">
    <property type="entry name" value="Pept_M50_Zn"/>
</dbReference>
<gene>
    <name evidence="13" type="ordered locus">BARCL_0876</name>
</gene>
<accession>E6YI69</accession>
<dbReference type="AlphaFoldDB" id="E6YI69"/>
<dbReference type="HOGENOM" id="CLU_025778_1_0_5"/>
<proteinExistence type="inferred from homology"/>
<evidence type="ECO:0000256" key="6">
    <source>
        <dbReference type="ARBA" id="ARBA00022801"/>
    </source>
</evidence>
<dbReference type="GO" id="GO:0016020">
    <property type="term" value="C:membrane"/>
    <property type="evidence" value="ECO:0007669"/>
    <property type="project" value="UniProtKB-SubCell"/>
</dbReference>
<dbReference type="STRING" id="696125.BARCL_0876"/>
<sequence length="378" mass="42741">MREDILEFLNHILNASDLFLRGLNVFFAIVVIVFVHEIGHYLIGRWCGIKASVFSIGFGPKLLNYKDKRGTQWRLGLFLLGGYVKFVEDGDGIIPSSKSSSLIHGSFMGAHAWKRAVTVFAGPLFNGLFAIVVLTFFFFFYGRVVVEPVVGYVEKDSPAIQAGLIPGDRFVEMDGKRIESFEDLIAYVTLHGGDPIEFKIERMGQVLKVVITPKVIKRDDGFGNQIRSGMIGVRAPVERNNPERLDQAYKKHIYYNWVESIEESLKCATWIITRTISFFSRLIGGQGDHCQLNGPSKTFKIAWKISEAGFTSMLYFTAFFSVCIGFINLFPLPPLDGGHLLLYITEAMIGKPVPAKIQVIFFSRRIFYYHHVYDFCAI</sequence>
<feature type="transmembrane region" description="Helical" evidence="11">
    <location>
        <begin position="313"/>
        <end position="332"/>
    </location>
</feature>
<dbReference type="SMART" id="SM00228">
    <property type="entry name" value="PDZ"/>
    <property type="match status" value="1"/>
</dbReference>
<dbReference type="InterPro" id="IPR008915">
    <property type="entry name" value="Peptidase_M50"/>
</dbReference>
<evidence type="ECO:0000256" key="1">
    <source>
        <dbReference type="ARBA" id="ARBA00001947"/>
    </source>
</evidence>
<keyword evidence="8 11" id="KW-1133">Transmembrane helix</keyword>
<organism evidence="13 14">
    <name type="scientific">Bartonella clarridgeiae (strain CCUG 45776 / CIP 104772 / 73)</name>
    <dbReference type="NCBI Taxonomy" id="696125"/>
    <lineage>
        <taxon>Bacteria</taxon>
        <taxon>Pseudomonadati</taxon>
        <taxon>Pseudomonadota</taxon>
        <taxon>Alphaproteobacteria</taxon>
        <taxon>Hyphomicrobiales</taxon>
        <taxon>Bartonellaceae</taxon>
        <taxon>Bartonella</taxon>
    </lineage>
</organism>
<reference evidence="14" key="1">
    <citation type="submission" date="2009-11" db="EMBL/GenBank/DDBJ databases">
        <title>Genome sequencing of Bartonella species and comparative genomics.</title>
        <authorList>
            <person name="Engel P."/>
            <person name="Salzburger W."/>
            <person name="Marius L."/>
            <person name="Chao-Chin C."/>
            <person name="Soichi M."/>
            <person name="Christa L."/>
            <person name="Alexandra C."/>
            <person name="Aurelie L."/>
            <person name="Claudine M."/>
            <person name="Stephan S.C."/>
            <person name="Christoph D."/>
        </authorList>
    </citation>
    <scope>NUCLEOTIDE SEQUENCE [LARGE SCALE GENOMIC DNA]</scope>
    <source>
        <strain evidence="14">CIP 104772 / 73</strain>
    </source>
</reference>
<dbReference type="Proteomes" id="UP000009101">
    <property type="component" value="Chromosome"/>
</dbReference>
<dbReference type="InterPro" id="IPR041489">
    <property type="entry name" value="PDZ_6"/>
</dbReference>
<evidence type="ECO:0000256" key="2">
    <source>
        <dbReference type="ARBA" id="ARBA00004141"/>
    </source>
</evidence>
<dbReference type="eggNOG" id="COG0750">
    <property type="taxonomic scope" value="Bacteria"/>
</dbReference>
<keyword evidence="14" id="KW-1185">Reference proteome</keyword>
<evidence type="ECO:0000256" key="10">
    <source>
        <dbReference type="ARBA" id="ARBA00023136"/>
    </source>
</evidence>
<evidence type="ECO:0000313" key="13">
    <source>
        <dbReference type="EMBL" id="CBI76557.1"/>
    </source>
</evidence>
<keyword evidence="4" id="KW-0645">Protease</keyword>
<evidence type="ECO:0000256" key="3">
    <source>
        <dbReference type="ARBA" id="ARBA00007931"/>
    </source>
</evidence>